<dbReference type="AlphaFoldDB" id="A0A8J2Z7Q0"/>
<reference evidence="8 9" key="1">
    <citation type="journal article" date="2014" name="Int. J. Syst. Evol. Microbiol.">
        <title>Complete genome sequence of Corynebacterium casei LMG S-19264T (=DSM 44701T), isolated from a smear-ripened cheese.</title>
        <authorList>
            <consortium name="US DOE Joint Genome Institute (JGI-PGF)"/>
            <person name="Walter F."/>
            <person name="Albersmeier A."/>
            <person name="Kalinowski J."/>
            <person name="Ruckert C."/>
        </authorList>
    </citation>
    <scope>NUCLEOTIDE SEQUENCE [LARGE SCALE GENOMIC DNA]</scope>
    <source>
        <strain evidence="8 9">CGMCC 1.16330</strain>
    </source>
</reference>
<dbReference type="InterPro" id="IPR020846">
    <property type="entry name" value="MFS_dom"/>
</dbReference>
<evidence type="ECO:0000256" key="1">
    <source>
        <dbReference type="ARBA" id="ARBA00004651"/>
    </source>
</evidence>
<evidence type="ECO:0000256" key="6">
    <source>
        <dbReference type="SAM" id="Phobius"/>
    </source>
</evidence>
<evidence type="ECO:0000256" key="4">
    <source>
        <dbReference type="ARBA" id="ARBA00022989"/>
    </source>
</evidence>
<evidence type="ECO:0000259" key="7">
    <source>
        <dbReference type="PROSITE" id="PS50850"/>
    </source>
</evidence>
<proteinExistence type="predicted"/>
<dbReference type="PANTHER" id="PTHR43124:SF3">
    <property type="entry name" value="CHLORAMPHENICOL EFFLUX PUMP RV0191"/>
    <property type="match status" value="1"/>
</dbReference>
<sequence>MGLPAAAAAAGPASRALALAIVVLALGHVFSNAVRTLPAVAADVLQRDLGIAADELGAITGIFPLAFAATMVPVGVALDRYGVKPVALVLLAVSTAGAALAAVAPGPLGMALAQAVLGVGCSGMLMCPMTYAGKTLSPARFGLWSGLITTIGNTGMLLSASPLAWLVEASGWRAGYWSAAGFAALAAFLIALIVREAPPPRRDPRHTVWADAREVVALGLSRRLRAPMVLALASFAAVLGVRGLWGGPWLMEVKGMPRIPAGNLLLACTVAMTVGPALAGWVARRSGGRERALLAGGHLAAAGLLVLLLAGGPGGPFGPFPPALDGALLVGFGLAIGSQVLAFPMVRAAVAPEQTGRALSAMNIAYFGGAAALQAISGAAAASGGIGAAIASFVLALVLCTAAFLLLSRRGGGRR</sequence>
<evidence type="ECO:0000256" key="2">
    <source>
        <dbReference type="ARBA" id="ARBA00022475"/>
    </source>
</evidence>
<dbReference type="PANTHER" id="PTHR43124">
    <property type="entry name" value="PURINE EFFLUX PUMP PBUE"/>
    <property type="match status" value="1"/>
</dbReference>
<dbReference type="GO" id="GO:0005886">
    <property type="term" value="C:plasma membrane"/>
    <property type="evidence" value="ECO:0007669"/>
    <property type="project" value="UniProtKB-SubCell"/>
</dbReference>
<dbReference type="Proteomes" id="UP000597507">
    <property type="component" value="Unassembled WGS sequence"/>
</dbReference>
<dbReference type="Pfam" id="PF07690">
    <property type="entry name" value="MFS_1"/>
    <property type="match status" value="1"/>
</dbReference>
<dbReference type="PROSITE" id="PS50850">
    <property type="entry name" value="MFS"/>
    <property type="match status" value="1"/>
</dbReference>
<evidence type="ECO:0000313" key="8">
    <source>
        <dbReference type="EMBL" id="GGG18925.1"/>
    </source>
</evidence>
<evidence type="ECO:0000313" key="9">
    <source>
        <dbReference type="Proteomes" id="UP000597507"/>
    </source>
</evidence>
<dbReference type="SUPFAM" id="SSF103473">
    <property type="entry name" value="MFS general substrate transporter"/>
    <property type="match status" value="1"/>
</dbReference>
<feature type="transmembrane region" description="Helical" evidence="6">
    <location>
        <begin position="292"/>
        <end position="314"/>
    </location>
</feature>
<dbReference type="InterPro" id="IPR011701">
    <property type="entry name" value="MFS"/>
</dbReference>
<keyword evidence="5 6" id="KW-0472">Membrane</keyword>
<feature type="transmembrane region" description="Helical" evidence="6">
    <location>
        <begin position="264"/>
        <end position="283"/>
    </location>
</feature>
<dbReference type="EMBL" id="BMKS01000001">
    <property type="protein sequence ID" value="GGG18925.1"/>
    <property type="molecule type" value="Genomic_DNA"/>
</dbReference>
<feature type="transmembrane region" description="Helical" evidence="6">
    <location>
        <begin position="226"/>
        <end position="244"/>
    </location>
</feature>
<feature type="transmembrane region" description="Helical" evidence="6">
    <location>
        <begin position="358"/>
        <end position="380"/>
    </location>
</feature>
<accession>A0A8J2Z7Q0</accession>
<feature type="transmembrane region" description="Helical" evidence="6">
    <location>
        <begin position="85"/>
        <end position="104"/>
    </location>
</feature>
<comment type="caution">
    <text evidence="8">The sequence shown here is derived from an EMBL/GenBank/DDBJ whole genome shotgun (WGS) entry which is preliminary data.</text>
</comment>
<feature type="transmembrane region" description="Helical" evidence="6">
    <location>
        <begin position="57"/>
        <end position="78"/>
    </location>
</feature>
<feature type="transmembrane region" description="Helical" evidence="6">
    <location>
        <begin position="143"/>
        <end position="164"/>
    </location>
</feature>
<feature type="transmembrane region" description="Helical" evidence="6">
    <location>
        <begin position="110"/>
        <end position="131"/>
    </location>
</feature>
<dbReference type="CDD" id="cd06174">
    <property type="entry name" value="MFS"/>
    <property type="match status" value="1"/>
</dbReference>
<dbReference type="RefSeq" id="WP_188897885.1">
    <property type="nucleotide sequence ID" value="NZ_BMKS01000001.1"/>
</dbReference>
<keyword evidence="3 6" id="KW-0812">Transmembrane</keyword>
<organism evidence="8 9">
    <name type="scientific">Caldovatus sediminis</name>
    <dbReference type="NCBI Taxonomy" id="2041189"/>
    <lineage>
        <taxon>Bacteria</taxon>
        <taxon>Pseudomonadati</taxon>
        <taxon>Pseudomonadota</taxon>
        <taxon>Alphaproteobacteria</taxon>
        <taxon>Acetobacterales</taxon>
        <taxon>Roseomonadaceae</taxon>
        <taxon>Caldovatus</taxon>
    </lineage>
</organism>
<feature type="transmembrane region" description="Helical" evidence="6">
    <location>
        <begin position="176"/>
        <end position="194"/>
    </location>
</feature>
<feature type="domain" description="Major facilitator superfamily (MFS) profile" evidence="7">
    <location>
        <begin position="20"/>
        <end position="415"/>
    </location>
</feature>
<comment type="subcellular location">
    <subcellularLocation>
        <location evidence="1">Cell membrane</location>
        <topology evidence="1">Multi-pass membrane protein</topology>
    </subcellularLocation>
</comment>
<dbReference type="Gene3D" id="1.20.1250.20">
    <property type="entry name" value="MFS general substrate transporter like domains"/>
    <property type="match status" value="1"/>
</dbReference>
<evidence type="ECO:0000256" key="3">
    <source>
        <dbReference type="ARBA" id="ARBA00022692"/>
    </source>
</evidence>
<feature type="transmembrane region" description="Helical" evidence="6">
    <location>
        <begin position="386"/>
        <end position="407"/>
    </location>
</feature>
<protein>
    <submittedName>
        <fullName evidence="8">MFS transporter</fullName>
    </submittedName>
</protein>
<dbReference type="GO" id="GO:0022857">
    <property type="term" value="F:transmembrane transporter activity"/>
    <property type="evidence" value="ECO:0007669"/>
    <property type="project" value="InterPro"/>
</dbReference>
<dbReference type="InterPro" id="IPR050189">
    <property type="entry name" value="MFS_Efflux_Transporters"/>
</dbReference>
<name>A0A8J2Z7Q0_9PROT</name>
<keyword evidence="2" id="KW-1003">Cell membrane</keyword>
<keyword evidence="9" id="KW-1185">Reference proteome</keyword>
<gene>
    <name evidence="8" type="ORF">GCM10010964_04010</name>
</gene>
<feature type="transmembrane region" description="Helical" evidence="6">
    <location>
        <begin position="326"/>
        <end position="346"/>
    </location>
</feature>
<evidence type="ECO:0000256" key="5">
    <source>
        <dbReference type="ARBA" id="ARBA00023136"/>
    </source>
</evidence>
<dbReference type="InterPro" id="IPR036259">
    <property type="entry name" value="MFS_trans_sf"/>
</dbReference>
<keyword evidence="4 6" id="KW-1133">Transmembrane helix</keyword>